<keyword evidence="3" id="KW-0256">Endoplasmic reticulum</keyword>
<dbReference type="OrthoDB" id="2593582at2759"/>
<keyword evidence="4 8" id="KW-1133">Transmembrane helix</keyword>
<feature type="transmembrane region" description="Helical" evidence="8">
    <location>
        <begin position="77"/>
        <end position="106"/>
    </location>
</feature>
<evidence type="ECO:0000256" key="8">
    <source>
        <dbReference type="SAM" id="Phobius"/>
    </source>
</evidence>
<evidence type="ECO:0000313" key="10">
    <source>
        <dbReference type="Proteomes" id="UP000289152"/>
    </source>
</evidence>
<comment type="caution">
    <text evidence="9">The sequence shown here is derived from an EMBL/GenBank/DDBJ whole genome shotgun (WGS) entry which is preliminary data.</text>
</comment>
<keyword evidence="6 8" id="KW-0472">Membrane</keyword>
<dbReference type="VEuPathDB" id="FungiDB:TREMEDRAFT_73537"/>
<feature type="region of interest" description="Disordered" evidence="7">
    <location>
        <begin position="391"/>
        <end position="466"/>
    </location>
</feature>
<dbReference type="GO" id="GO:0006629">
    <property type="term" value="P:lipid metabolic process"/>
    <property type="evidence" value="ECO:0007669"/>
    <property type="project" value="UniProtKB-KW"/>
</dbReference>
<dbReference type="GO" id="GO:0140042">
    <property type="term" value="P:lipid droplet formation"/>
    <property type="evidence" value="ECO:0007669"/>
    <property type="project" value="UniProtKB-ARBA"/>
</dbReference>
<keyword evidence="2 8" id="KW-0812">Transmembrane</keyword>
<accession>A0A4Q1BDQ9</accession>
<evidence type="ECO:0008006" key="11">
    <source>
        <dbReference type="Google" id="ProtNLM"/>
    </source>
</evidence>
<dbReference type="STRING" id="5217.A0A4Q1BDQ9"/>
<dbReference type="InterPro" id="IPR009617">
    <property type="entry name" value="Seipin"/>
</dbReference>
<sequence>MPSRPGVTFESELRLRQRPSSPPSPLHNTSKQARSYPPTSEDFLEFLNWLIRIALSPITVPLELIHQALTSRFTVGLALRLILLGVLVLGSGAFSVMSVGAFWWVWSSGGTVETEGWLIYGSTTHRLPHALINLPMDKFEVDLRYDVQVEMELVRPSHMTQESNNFMINLELRSEKSPENVIIAASRPSLPPPPTAASLLHLPPLPTHLLPPCIIPWPLRGLCPSRLFGYADPPPSSAVRRLHSDPANVGAPVPLKKVLMEGVMIRPSLGGETSLGSAYISIGREDHFTEDSKSYQPKEVRTTGWVIVRFIPRPTGIRYLLASHPLPPLLLLPPLALGMTLASSIMWFIVITCIARFRRRSKDEDDTRVSSPTGQSEAELLAERQAKIFDERDKAEKKEAERRKAEWEEVESRASGSRIPAERKRTVPSTVLGGSETTAPTTVSFGPTLPPMSESESPPTSSSEDTDAIIRAKLASIPRPEDMDSLWEMYD</sequence>
<dbReference type="GO" id="GO:0005789">
    <property type="term" value="C:endoplasmic reticulum membrane"/>
    <property type="evidence" value="ECO:0007669"/>
    <property type="project" value="UniProtKB-SubCell"/>
</dbReference>
<evidence type="ECO:0000256" key="3">
    <source>
        <dbReference type="ARBA" id="ARBA00022824"/>
    </source>
</evidence>
<gene>
    <name evidence="9" type="ORF">M231_06309</name>
</gene>
<dbReference type="Pfam" id="PF06775">
    <property type="entry name" value="Seipin"/>
    <property type="match status" value="1"/>
</dbReference>
<keyword evidence="10" id="KW-1185">Reference proteome</keyword>
<reference evidence="9 10" key="1">
    <citation type="submission" date="2016-06" db="EMBL/GenBank/DDBJ databases">
        <title>Evolution of pathogenesis and genome organization in the Tremellales.</title>
        <authorList>
            <person name="Cuomo C."/>
            <person name="Litvintseva A."/>
            <person name="Heitman J."/>
            <person name="Chen Y."/>
            <person name="Sun S."/>
            <person name="Springer D."/>
            <person name="Dromer F."/>
            <person name="Young S."/>
            <person name="Zeng Q."/>
            <person name="Chapman S."/>
            <person name="Gujja S."/>
            <person name="Saif S."/>
            <person name="Birren B."/>
        </authorList>
    </citation>
    <scope>NUCLEOTIDE SEQUENCE [LARGE SCALE GENOMIC DNA]</scope>
    <source>
        <strain evidence="9 10">ATCC 28783</strain>
    </source>
</reference>
<protein>
    <recommendedName>
        <fullName evidence="11">Seipin</fullName>
    </recommendedName>
</protein>
<dbReference type="AlphaFoldDB" id="A0A4Q1BDQ9"/>
<feature type="compositionally biased region" description="Low complexity" evidence="7">
    <location>
        <begin position="451"/>
        <end position="463"/>
    </location>
</feature>
<evidence type="ECO:0000256" key="2">
    <source>
        <dbReference type="ARBA" id="ARBA00022692"/>
    </source>
</evidence>
<feature type="compositionally biased region" description="Polar residues" evidence="7">
    <location>
        <begin position="435"/>
        <end position="445"/>
    </location>
</feature>
<evidence type="ECO:0000256" key="5">
    <source>
        <dbReference type="ARBA" id="ARBA00023098"/>
    </source>
</evidence>
<evidence type="ECO:0000256" key="4">
    <source>
        <dbReference type="ARBA" id="ARBA00022989"/>
    </source>
</evidence>
<dbReference type="Proteomes" id="UP000289152">
    <property type="component" value="Unassembled WGS sequence"/>
</dbReference>
<proteinExistence type="predicted"/>
<name>A0A4Q1BDQ9_TREME</name>
<organism evidence="9 10">
    <name type="scientific">Tremella mesenterica</name>
    <name type="common">Jelly fungus</name>
    <dbReference type="NCBI Taxonomy" id="5217"/>
    <lineage>
        <taxon>Eukaryota</taxon>
        <taxon>Fungi</taxon>
        <taxon>Dikarya</taxon>
        <taxon>Basidiomycota</taxon>
        <taxon>Agaricomycotina</taxon>
        <taxon>Tremellomycetes</taxon>
        <taxon>Tremellales</taxon>
        <taxon>Tremellaceae</taxon>
        <taxon>Tremella</taxon>
    </lineage>
</organism>
<feature type="transmembrane region" description="Helical" evidence="8">
    <location>
        <begin position="335"/>
        <end position="355"/>
    </location>
</feature>
<comment type="subcellular location">
    <subcellularLocation>
        <location evidence="1">Endoplasmic reticulum membrane</location>
        <topology evidence="1">Multi-pass membrane protein</topology>
    </subcellularLocation>
</comment>
<evidence type="ECO:0000313" key="9">
    <source>
        <dbReference type="EMBL" id="RXK36407.1"/>
    </source>
</evidence>
<feature type="compositionally biased region" description="Basic and acidic residues" evidence="7">
    <location>
        <begin position="391"/>
        <end position="412"/>
    </location>
</feature>
<feature type="region of interest" description="Disordered" evidence="7">
    <location>
        <begin position="1"/>
        <end position="36"/>
    </location>
</feature>
<keyword evidence="5" id="KW-0443">Lipid metabolism</keyword>
<evidence type="ECO:0000256" key="7">
    <source>
        <dbReference type="SAM" id="MobiDB-lite"/>
    </source>
</evidence>
<evidence type="ECO:0000256" key="6">
    <source>
        <dbReference type="ARBA" id="ARBA00023136"/>
    </source>
</evidence>
<dbReference type="InParanoid" id="A0A4Q1BDQ9"/>
<dbReference type="EMBL" id="SDIL01000098">
    <property type="protein sequence ID" value="RXK36407.1"/>
    <property type="molecule type" value="Genomic_DNA"/>
</dbReference>
<evidence type="ECO:0000256" key="1">
    <source>
        <dbReference type="ARBA" id="ARBA00004477"/>
    </source>
</evidence>